<accession>A0A9D4C7G4</accession>
<evidence type="ECO:0000313" key="2">
    <source>
        <dbReference type="EMBL" id="KAH3718509.1"/>
    </source>
</evidence>
<gene>
    <name evidence="2" type="ORF">DPMN_061314</name>
</gene>
<feature type="signal peptide" evidence="1">
    <location>
        <begin position="1"/>
        <end position="16"/>
    </location>
</feature>
<evidence type="ECO:0000256" key="1">
    <source>
        <dbReference type="SAM" id="SignalP"/>
    </source>
</evidence>
<keyword evidence="3" id="KW-1185">Reference proteome</keyword>
<comment type="caution">
    <text evidence="2">The sequence shown here is derived from an EMBL/GenBank/DDBJ whole genome shotgun (WGS) entry which is preliminary data.</text>
</comment>
<dbReference type="Proteomes" id="UP000828390">
    <property type="component" value="Unassembled WGS sequence"/>
</dbReference>
<reference evidence="2" key="2">
    <citation type="submission" date="2020-11" db="EMBL/GenBank/DDBJ databases">
        <authorList>
            <person name="McCartney M.A."/>
            <person name="Auch B."/>
            <person name="Kono T."/>
            <person name="Mallez S."/>
            <person name="Becker A."/>
            <person name="Gohl D.M."/>
            <person name="Silverstein K.A.T."/>
            <person name="Koren S."/>
            <person name="Bechman K.B."/>
            <person name="Herman A."/>
            <person name="Abrahante J.E."/>
            <person name="Garbe J."/>
        </authorList>
    </citation>
    <scope>NUCLEOTIDE SEQUENCE</scope>
    <source>
        <strain evidence="2">Duluth1</strain>
        <tissue evidence="2">Whole animal</tissue>
    </source>
</reference>
<feature type="chain" id="PRO_5038437820" evidence="1">
    <location>
        <begin position="17"/>
        <end position="57"/>
    </location>
</feature>
<keyword evidence="1" id="KW-0732">Signal</keyword>
<protein>
    <submittedName>
        <fullName evidence="2">Uncharacterized protein</fullName>
    </submittedName>
</protein>
<dbReference type="AlphaFoldDB" id="A0A9D4C7G4"/>
<evidence type="ECO:0000313" key="3">
    <source>
        <dbReference type="Proteomes" id="UP000828390"/>
    </source>
</evidence>
<name>A0A9D4C7G4_DREPO</name>
<organism evidence="2 3">
    <name type="scientific">Dreissena polymorpha</name>
    <name type="common">Zebra mussel</name>
    <name type="synonym">Mytilus polymorpha</name>
    <dbReference type="NCBI Taxonomy" id="45954"/>
    <lineage>
        <taxon>Eukaryota</taxon>
        <taxon>Metazoa</taxon>
        <taxon>Spiralia</taxon>
        <taxon>Lophotrochozoa</taxon>
        <taxon>Mollusca</taxon>
        <taxon>Bivalvia</taxon>
        <taxon>Autobranchia</taxon>
        <taxon>Heteroconchia</taxon>
        <taxon>Euheterodonta</taxon>
        <taxon>Imparidentia</taxon>
        <taxon>Neoheterodontei</taxon>
        <taxon>Myida</taxon>
        <taxon>Dreissenoidea</taxon>
        <taxon>Dreissenidae</taxon>
        <taxon>Dreissena</taxon>
    </lineage>
</organism>
<reference evidence="2" key="1">
    <citation type="journal article" date="2019" name="bioRxiv">
        <title>The Genome of the Zebra Mussel, Dreissena polymorpha: A Resource for Invasive Species Research.</title>
        <authorList>
            <person name="McCartney M.A."/>
            <person name="Auch B."/>
            <person name="Kono T."/>
            <person name="Mallez S."/>
            <person name="Zhang Y."/>
            <person name="Obille A."/>
            <person name="Becker A."/>
            <person name="Abrahante J.E."/>
            <person name="Garbe J."/>
            <person name="Badalamenti J.P."/>
            <person name="Herman A."/>
            <person name="Mangelson H."/>
            <person name="Liachko I."/>
            <person name="Sullivan S."/>
            <person name="Sone E.D."/>
            <person name="Koren S."/>
            <person name="Silverstein K.A.T."/>
            <person name="Beckman K.B."/>
            <person name="Gohl D.M."/>
        </authorList>
    </citation>
    <scope>NUCLEOTIDE SEQUENCE</scope>
    <source>
        <strain evidence="2">Duluth1</strain>
        <tissue evidence="2">Whole animal</tissue>
    </source>
</reference>
<dbReference type="EMBL" id="JAIWYP010000013">
    <property type="protein sequence ID" value="KAH3718509.1"/>
    <property type="molecule type" value="Genomic_DNA"/>
</dbReference>
<proteinExistence type="predicted"/>
<sequence>MLASASLKLQLTVACAVFNKTPVCTIVVVCSTEASWEGFSDVELRDADPDFRSHMLV</sequence>